<keyword evidence="1" id="KW-0479">Metal-binding</keyword>
<dbReference type="GO" id="GO:0046872">
    <property type="term" value="F:metal ion binding"/>
    <property type="evidence" value="ECO:0007669"/>
    <property type="project" value="UniProtKB-KW"/>
</dbReference>
<name>A0AAD8AFS9_DIPPU</name>
<proteinExistence type="predicted"/>
<dbReference type="CDD" id="cd05799">
    <property type="entry name" value="PGM2"/>
    <property type="match status" value="1"/>
</dbReference>
<dbReference type="InterPro" id="IPR005845">
    <property type="entry name" value="A-D-PHexomutase_a/b/a-II"/>
</dbReference>
<accession>A0AAD8AFS9</accession>
<dbReference type="Proteomes" id="UP001233999">
    <property type="component" value="Unassembled WGS sequence"/>
</dbReference>
<dbReference type="Gene3D" id="3.40.120.10">
    <property type="entry name" value="Alpha-D-Glucose-1,6-Bisphosphate, subunit A, domain 3"/>
    <property type="match status" value="2"/>
</dbReference>
<evidence type="ECO:0000313" key="6">
    <source>
        <dbReference type="EMBL" id="KAJ9598204.1"/>
    </source>
</evidence>
<dbReference type="SUPFAM" id="SSF55957">
    <property type="entry name" value="Phosphoglucomutase, C-terminal domain"/>
    <property type="match status" value="1"/>
</dbReference>
<dbReference type="EMBL" id="JASPKZ010001236">
    <property type="protein sequence ID" value="KAJ9598204.1"/>
    <property type="molecule type" value="Genomic_DNA"/>
</dbReference>
<dbReference type="InterPro" id="IPR016055">
    <property type="entry name" value="A-D-PHexomutase_a/b/a-I/II/III"/>
</dbReference>
<dbReference type="FunFam" id="3.40.120.10:FF:000017">
    <property type="entry name" value="glucose 1,6-bisphosphate synthase"/>
    <property type="match status" value="1"/>
</dbReference>
<evidence type="ECO:0000313" key="7">
    <source>
        <dbReference type="Proteomes" id="UP001233999"/>
    </source>
</evidence>
<evidence type="ECO:0000259" key="4">
    <source>
        <dbReference type="Pfam" id="PF02879"/>
    </source>
</evidence>
<reference evidence="6" key="2">
    <citation type="submission" date="2023-05" db="EMBL/GenBank/DDBJ databases">
        <authorList>
            <person name="Fouks B."/>
        </authorList>
    </citation>
    <scope>NUCLEOTIDE SEQUENCE</scope>
    <source>
        <strain evidence="6">Stay&amp;Tobe</strain>
        <tissue evidence="6">Testes</tissue>
    </source>
</reference>
<dbReference type="SUPFAM" id="SSF53738">
    <property type="entry name" value="Phosphoglucomutase, first 3 domains"/>
    <property type="match status" value="2"/>
</dbReference>
<evidence type="ECO:0008006" key="8">
    <source>
        <dbReference type="Google" id="ProtNLM"/>
    </source>
</evidence>
<keyword evidence="7" id="KW-1185">Reference proteome</keyword>
<evidence type="ECO:0000256" key="1">
    <source>
        <dbReference type="ARBA" id="ARBA00022723"/>
    </source>
</evidence>
<dbReference type="GO" id="GO:0005634">
    <property type="term" value="C:nucleus"/>
    <property type="evidence" value="ECO:0007669"/>
    <property type="project" value="TreeGrafter"/>
</dbReference>
<dbReference type="Pfam" id="PF02880">
    <property type="entry name" value="PGM_PMM_III"/>
    <property type="match status" value="1"/>
</dbReference>
<keyword evidence="3" id="KW-0413">Isomerase</keyword>
<reference evidence="6" key="1">
    <citation type="journal article" date="2023" name="IScience">
        <title>Live-bearing cockroach genome reveals convergent evolutionary mechanisms linked to viviparity in insects and beyond.</title>
        <authorList>
            <person name="Fouks B."/>
            <person name="Harrison M.C."/>
            <person name="Mikhailova A.A."/>
            <person name="Marchal E."/>
            <person name="English S."/>
            <person name="Carruthers M."/>
            <person name="Jennings E.C."/>
            <person name="Chiamaka E.L."/>
            <person name="Frigard R.A."/>
            <person name="Pippel M."/>
            <person name="Attardo G.M."/>
            <person name="Benoit J.B."/>
            <person name="Bornberg-Bauer E."/>
            <person name="Tobe S.S."/>
        </authorList>
    </citation>
    <scope>NUCLEOTIDE SEQUENCE</scope>
    <source>
        <strain evidence="6">Stay&amp;Tobe</strain>
    </source>
</reference>
<protein>
    <recommendedName>
        <fullName evidence="8">Phosphoglucomutase-2</fullName>
    </recommendedName>
</protein>
<evidence type="ECO:0000259" key="5">
    <source>
        <dbReference type="Pfam" id="PF02880"/>
    </source>
</evidence>
<dbReference type="GO" id="GO:0008973">
    <property type="term" value="F:phosphopentomutase activity"/>
    <property type="evidence" value="ECO:0007669"/>
    <property type="project" value="TreeGrafter"/>
</dbReference>
<dbReference type="GO" id="GO:0005975">
    <property type="term" value="P:carbohydrate metabolic process"/>
    <property type="evidence" value="ECO:0007669"/>
    <property type="project" value="InterPro"/>
</dbReference>
<comment type="caution">
    <text evidence="6">The sequence shown here is derived from an EMBL/GenBank/DDBJ whole genome shotgun (WGS) entry which is preliminary data.</text>
</comment>
<dbReference type="InterPro" id="IPR005846">
    <property type="entry name" value="A-D-PHexomutase_a/b/a-III"/>
</dbReference>
<dbReference type="PANTHER" id="PTHR45745">
    <property type="entry name" value="PHOSPHOMANNOMUTASE 45A"/>
    <property type="match status" value="1"/>
</dbReference>
<evidence type="ECO:0000256" key="2">
    <source>
        <dbReference type="ARBA" id="ARBA00022842"/>
    </source>
</evidence>
<organism evidence="6 7">
    <name type="scientific">Diploptera punctata</name>
    <name type="common">Pacific beetle cockroach</name>
    <dbReference type="NCBI Taxonomy" id="6984"/>
    <lineage>
        <taxon>Eukaryota</taxon>
        <taxon>Metazoa</taxon>
        <taxon>Ecdysozoa</taxon>
        <taxon>Arthropoda</taxon>
        <taxon>Hexapoda</taxon>
        <taxon>Insecta</taxon>
        <taxon>Pterygota</taxon>
        <taxon>Neoptera</taxon>
        <taxon>Polyneoptera</taxon>
        <taxon>Dictyoptera</taxon>
        <taxon>Blattodea</taxon>
        <taxon>Blaberoidea</taxon>
        <taxon>Blaberidae</taxon>
        <taxon>Diplopterinae</taxon>
        <taxon>Diploptera</taxon>
    </lineage>
</organism>
<evidence type="ECO:0000256" key="3">
    <source>
        <dbReference type="ARBA" id="ARBA00023235"/>
    </source>
</evidence>
<gene>
    <name evidence="6" type="ORF">L9F63_011108</name>
</gene>
<feature type="domain" description="Alpha-D-phosphohexomutase alpha/beta/alpha" evidence="5">
    <location>
        <begin position="145"/>
        <end position="248"/>
    </location>
</feature>
<dbReference type="PANTHER" id="PTHR45745:SF1">
    <property type="entry name" value="PHOSPHOGLUCOMUTASE 2B-RELATED"/>
    <property type="match status" value="1"/>
</dbReference>
<dbReference type="InterPro" id="IPR036900">
    <property type="entry name" value="A-D-PHexomutase_C_sf"/>
</dbReference>
<sequence length="391" mass="43928">MCNYMKIIQRDTLNLEMNAACDIKFTYTAMHGVGYSFMIQAFRAANFKPFIVVEEQKDPDPEFSTVKFPNPEEGKSALNLAIETADKNSSTVILANDPDADRMAVAEKQSDGEQGWHIFNGNELGSLLGWWCWHSYRERNPGEDLNNLYMMSSTVSSKLIKTMASIEGFQFFETLTGFKWMGNKTAELQKEGKKVIFAFEEAIGFMCFTAVLDKDGISAAVRAAEMVSYLSTKGMTLMDKLQDLYSTYGFHISNNSYFLCYEQPVIEHIFERLRNFSGSADTYPTSLLDGKYEIETVRDLTTGFDSSQPDNKAVLPVSKSNQMITFTFKNGLVATLRTSGTEPKVKYYTELCASPAEKNVEVVKATLEEMVAAIVEEFLQPEENGLIARSN</sequence>
<dbReference type="Pfam" id="PF02879">
    <property type="entry name" value="PGM_PMM_II"/>
    <property type="match status" value="1"/>
</dbReference>
<feature type="domain" description="Alpha-D-phosphohexomutase alpha/beta/alpha" evidence="4">
    <location>
        <begin position="15"/>
        <end position="108"/>
    </location>
</feature>
<keyword evidence="2" id="KW-0460">Magnesium</keyword>
<dbReference type="GO" id="GO:0006166">
    <property type="term" value="P:purine ribonucleoside salvage"/>
    <property type="evidence" value="ECO:0007669"/>
    <property type="project" value="TreeGrafter"/>
</dbReference>
<dbReference type="AlphaFoldDB" id="A0AAD8AFS9"/>